<dbReference type="Gene3D" id="3.10.180.10">
    <property type="entry name" value="2,3-Dihydroxybiphenyl 1,2-Dioxygenase, domain 1"/>
    <property type="match status" value="1"/>
</dbReference>
<feature type="domain" description="VOC" evidence="1">
    <location>
        <begin position="1"/>
        <end position="120"/>
    </location>
</feature>
<dbReference type="SUPFAM" id="SSF54593">
    <property type="entry name" value="Glyoxalase/Bleomycin resistance protein/Dihydroxybiphenyl dioxygenase"/>
    <property type="match status" value="1"/>
</dbReference>
<keyword evidence="2" id="KW-0560">Oxidoreductase</keyword>
<dbReference type="InterPro" id="IPR029068">
    <property type="entry name" value="Glyas_Bleomycin-R_OHBP_Dase"/>
</dbReference>
<dbReference type="GO" id="GO:0051213">
    <property type="term" value="F:dioxygenase activity"/>
    <property type="evidence" value="ECO:0007669"/>
    <property type="project" value="UniProtKB-KW"/>
</dbReference>
<dbReference type="PANTHER" id="PTHR35006">
    <property type="entry name" value="GLYOXALASE FAMILY PROTEIN (AFU_ORTHOLOGUE AFUA_5G14830)"/>
    <property type="match status" value="1"/>
</dbReference>
<gene>
    <name evidence="2" type="ORF">DFR47_102690</name>
</gene>
<keyword evidence="3" id="KW-1185">Reference proteome</keyword>
<name>A0A366E7Z9_9HYPH</name>
<dbReference type="AlphaFoldDB" id="A0A366E7Z9"/>
<dbReference type="GO" id="GO:0016829">
    <property type="term" value="F:lyase activity"/>
    <property type="evidence" value="ECO:0007669"/>
    <property type="project" value="UniProtKB-KW"/>
</dbReference>
<protein>
    <submittedName>
        <fullName evidence="2">Catechol 2,3-dioxygenase-like lactoylglutathione lyase family enzyme</fullName>
    </submittedName>
</protein>
<dbReference type="RefSeq" id="WP_113943835.1">
    <property type="nucleotide sequence ID" value="NZ_JBHEEG010000002.1"/>
</dbReference>
<evidence type="ECO:0000259" key="1">
    <source>
        <dbReference type="PROSITE" id="PS51819"/>
    </source>
</evidence>
<reference evidence="2 3" key="1">
    <citation type="submission" date="2018-06" db="EMBL/GenBank/DDBJ databases">
        <title>Genomic Encyclopedia of Type Strains, Phase IV (KMG-IV): sequencing the most valuable type-strain genomes for metagenomic binning, comparative biology and taxonomic classification.</title>
        <authorList>
            <person name="Goeker M."/>
        </authorList>
    </citation>
    <scope>NUCLEOTIDE SEQUENCE [LARGE SCALE GENOMIC DNA]</scope>
    <source>
        <strain evidence="2 3">DSM 25619</strain>
    </source>
</reference>
<accession>A0A366E7Z9</accession>
<keyword evidence="2" id="KW-0456">Lyase</keyword>
<dbReference type="Proteomes" id="UP000252893">
    <property type="component" value="Unassembled WGS sequence"/>
</dbReference>
<dbReference type="InterPro" id="IPR004360">
    <property type="entry name" value="Glyas_Fos-R_dOase_dom"/>
</dbReference>
<dbReference type="PANTHER" id="PTHR35006:SF2">
    <property type="entry name" value="GLYOXALASE FAMILY PROTEIN (AFU_ORTHOLOGUE AFUA_5G14830)"/>
    <property type="match status" value="1"/>
</dbReference>
<dbReference type="EMBL" id="QNRH01000002">
    <property type="protein sequence ID" value="RBO97899.1"/>
    <property type="molecule type" value="Genomic_DNA"/>
</dbReference>
<dbReference type="Pfam" id="PF00903">
    <property type="entry name" value="Glyoxalase"/>
    <property type="match status" value="1"/>
</dbReference>
<keyword evidence="2" id="KW-0223">Dioxygenase</keyword>
<evidence type="ECO:0000313" key="2">
    <source>
        <dbReference type="EMBL" id="RBO97899.1"/>
    </source>
</evidence>
<evidence type="ECO:0000313" key="3">
    <source>
        <dbReference type="Proteomes" id="UP000252893"/>
    </source>
</evidence>
<organism evidence="2 3">
    <name type="scientific">Pseudochrobactrum asaccharolyticum</name>
    <dbReference type="NCBI Taxonomy" id="354351"/>
    <lineage>
        <taxon>Bacteria</taxon>
        <taxon>Pseudomonadati</taxon>
        <taxon>Pseudomonadota</taxon>
        <taxon>Alphaproteobacteria</taxon>
        <taxon>Hyphomicrobiales</taxon>
        <taxon>Brucellaceae</taxon>
        <taxon>Pseudochrobactrum</taxon>
    </lineage>
</organism>
<proteinExistence type="predicted"/>
<dbReference type="InterPro" id="IPR037523">
    <property type="entry name" value="VOC_core"/>
</dbReference>
<dbReference type="CDD" id="cd07262">
    <property type="entry name" value="VOC_like"/>
    <property type="match status" value="1"/>
</dbReference>
<dbReference type="OrthoDB" id="9807407at2"/>
<dbReference type="PROSITE" id="PS51819">
    <property type="entry name" value="VOC"/>
    <property type="match status" value="1"/>
</dbReference>
<sequence length="123" mass="13542">MLDQIGFMVTNKDKARVFYSAALAPLGIDAVTEFGNWQGYGRHGKPEFWIGSQKGSAYKGHMHLAFLAGTRGEVERFYQAALGAGGTEHSAPVIRPNYHADYYSALVKDPDGHMIEVVCHMPL</sequence>
<comment type="caution">
    <text evidence="2">The sequence shown here is derived from an EMBL/GenBank/DDBJ whole genome shotgun (WGS) entry which is preliminary data.</text>
</comment>